<name>A0ABY6NW17_9NOCA</name>
<organism evidence="1 2">
    <name type="scientific">Rhodococcus antarcticus</name>
    <dbReference type="NCBI Taxonomy" id="2987751"/>
    <lineage>
        <taxon>Bacteria</taxon>
        <taxon>Bacillati</taxon>
        <taxon>Actinomycetota</taxon>
        <taxon>Actinomycetes</taxon>
        <taxon>Mycobacteriales</taxon>
        <taxon>Nocardiaceae</taxon>
        <taxon>Rhodococcus</taxon>
    </lineage>
</organism>
<accession>A0ABY6NW17</accession>
<reference evidence="1" key="1">
    <citation type="submission" date="2022-10" db="EMBL/GenBank/DDBJ databases">
        <title>Rhodococcus sp.75.</title>
        <authorList>
            <person name="Sun M."/>
        </authorList>
    </citation>
    <scope>NUCLEOTIDE SEQUENCE</scope>
    <source>
        <strain evidence="1">75</strain>
    </source>
</reference>
<protein>
    <submittedName>
        <fullName evidence="1">Uncharacterized protein</fullName>
    </submittedName>
</protein>
<dbReference type="EMBL" id="CP110615">
    <property type="protein sequence ID" value="UZJ23582.1"/>
    <property type="molecule type" value="Genomic_DNA"/>
</dbReference>
<proteinExistence type="predicted"/>
<sequence>MSYRWRYERTDGTQVDGPELTFEDQAEAEAWFTAEFEGLADDGVEQVVLLEGEREVYGPMLLSP</sequence>
<keyword evidence="2" id="KW-1185">Reference proteome</keyword>
<evidence type="ECO:0000313" key="1">
    <source>
        <dbReference type="EMBL" id="UZJ23582.1"/>
    </source>
</evidence>
<dbReference type="RefSeq" id="WP_265381689.1">
    <property type="nucleotide sequence ID" value="NZ_CP110615.1"/>
</dbReference>
<gene>
    <name evidence="1" type="ORF">RHODO2019_10155</name>
</gene>
<evidence type="ECO:0000313" key="2">
    <source>
        <dbReference type="Proteomes" id="UP001164965"/>
    </source>
</evidence>
<dbReference type="Proteomes" id="UP001164965">
    <property type="component" value="Chromosome"/>
</dbReference>